<gene>
    <name evidence="2" type="ORF">Q4T40_20825</name>
</gene>
<evidence type="ECO:0000313" key="2">
    <source>
        <dbReference type="EMBL" id="MDT8903679.1"/>
    </source>
</evidence>
<proteinExistence type="predicted"/>
<dbReference type="RefSeq" id="WP_413782128.1">
    <property type="nucleotide sequence ID" value="NZ_JAUOZS010000001.1"/>
</dbReference>
<evidence type="ECO:0000313" key="3">
    <source>
        <dbReference type="Proteomes" id="UP001254848"/>
    </source>
</evidence>
<dbReference type="SUPFAM" id="SSF158397">
    <property type="entry name" value="TM1646-like"/>
    <property type="match status" value="1"/>
</dbReference>
<dbReference type="Proteomes" id="UP001254848">
    <property type="component" value="Unassembled WGS sequence"/>
</dbReference>
<protein>
    <submittedName>
        <fullName evidence="2">YaaR family protein</fullName>
    </submittedName>
</protein>
<feature type="region of interest" description="Disordered" evidence="1">
    <location>
        <begin position="1"/>
        <end position="30"/>
    </location>
</feature>
<feature type="compositionally biased region" description="Basic and acidic residues" evidence="1">
    <location>
        <begin position="16"/>
        <end position="26"/>
    </location>
</feature>
<reference evidence="2 3" key="1">
    <citation type="submission" date="2023-07" db="EMBL/GenBank/DDBJ databases">
        <title>The novel representative of Negativicutes class, Anaeroselena agilis gen. nov. sp. nov.</title>
        <authorList>
            <person name="Prokofeva M.I."/>
            <person name="Elcheninov A.G."/>
            <person name="Klyukina A."/>
            <person name="Kublanov I.V."/>
            <person name="Frolov E.N."/>
            <person name="Podosokorskaya O.A."/>
        </authorList>
    </citation>
    <scope>NUCLEOTIDE SEQUENCE [LARGE SCALE GENOMIC DNA]</scope>
    <source>
        <strain evidence="2 3">4137-cl</strain>
    </source>
</reference>
<organism evidence="2 3">
    <name type="scientific">Anaeroselena agilis</name>
    <dbReference type="NCBI Taxonomy" id="3063788"/>
    <lineage>
        <taxon>Bacteria</taxon>
        <taxon>Bacillati</taxon>
        <taxon>Bacillota</taxon>
        <taxon>Negativicutes</taxon>
        <taxon>Acetonemataceae</taxon>
        <taxon>Anaeroselena</taxon>
    </lineage>
</organism>
<comment type="caution">
    <text evidence="2">The sequence shown here is derived from an EMBL/GenBank/DDBJ whole genome shotgun (WGS) entry which is preliminary data.</text>
</comment>
<keyword evidence="3" id="KW-1185">Reference proteome</keyword>
<accession>A0ABU3P3Q7</accession>
<evidence type="ECO:0000256" key="1">
    <source>
        <dbReference type="SAM" id="MobiDB-lite"/>
    </source>
</evidence>
<sequence>MVKINNVRPGGTPVLPEREAAGHPEKTGGLFTADLSKAEDSLSKEKMNELLDRISEQGRRLGEVPTYAELKAYRELVRSFLAEAVGRAYTLQAQAGWDRHGRQKMYAVVKEIDHQLTELAEDVRQGQERQLQIMGRLDAIRGMLVDLYS</sequence>
<dbReference type="Pfam" id="PF03885">
    <property type="entry name" value="DUF327"/>
    <property type="match status" value="1"/>
</dbReference>
<name>A0ABU3P3Q7_9FIRM</name>
<dbReference type="InterPro" id="IPR024042">
    <property type="entry name" value="TM1646-like_dom_sf"/>
</dbReference>
<dbReference type="InterPro" id="IPR005585">
    <property type="entry name" value="DUF327"/>
</dbReference>
<dbReference type="EMBL" id="JAUOZS010000001">
    <property type="protein sequence ID" value="MDT8903679.1"/>
    <property type="molecule type" value="Genomic_DNA"/>
</dbReference>
<dbReference type="Gene3D" id="1.20.120.490">
    <property type="entry name" value="Hypothetical protein TM1646-like domain"/>
    <property type="match status" value="1"/>
</dbReference>